<dbReference type="InterPro" id="IPR029058">
    <property type="entry name" value="AB_hydrolase_fold"/>
</dbReference>
<dbReference type="InterPro" id="IPR029071">
    <property type="entry name" value="Ubiquitin-like_domsf"/>
</dbReference>
<dbReference type="PANTHER" id="PTHR11802">
    <property type="entry name" value="SERINE PROTEASE FAMILY S10 SERINE CARBOXYPEPTIDASE"/>
    <property type="match status" value="1"/>
</dbReference>
<keyword evidence="11" id="KW-0472">Membrane</keyword>
<dbReference type="InterPro" id="IPR044862">
    <property type="entry name" value="Pro_4_hyd_alph_FE2OG_OXY"/>
</dbReference>
<dbReference type="GO" id="GO:0071569">
    <property type="term" value="P:protein ufmylation"/>
    <property type="evidence" value="ECO:0007669"/>
    <property type="project" value="InterPro"/>
</dbReference>
<dbReference type="PANTHER" id="PTHR11802:SF113">
    <property type="entry name" value="SERINE CARBOXYPEPTIDASE CTSA-4.1"/>
    <property type="match status" value="1"/>
</dbReference>
<keyword evidence="11" id="KW-1133">Transmembrane helix</keyword>
<dbReference type="FunFam" id="3.10.20.90:FF:000044">
    <property type="entry name" value="Ubiquitin-fold modifier 1"/>
    <property type="match status" value="1"/>
</dbReference>
<dbReference type="GO" id="GO:0006508">
    <property type="term" value="P:proteolysis"/>
    <property type="evidence" value="ECO:0007669"/>
    <property type="project" value="UniProtKB-KW"/>
</dbReference>
<evidence type="ECO:0000256" key="7">
    <source>
        <dbReference type="ARBA" id="ARBA00022786"/>
    </source>
</evidence>
<feature type="transmembrane region" description="Helical" evidence="11">
    <location>
        <begin position="1119"/>
        <end position="1140"/>
    </location>
</feature>
<dbReference type="InterPro" id="IPR005375">
    <property type="entry name" value="UFM1"/>
</dbReference>
<evidence type="ECO:0000256" key="2">
    <source>
        <dbReference type="ARBA" id="ARBA00010230"/>
    </source>
</evidence>
<dbReference type="PROSITE" id="PS00560">
    <property type="entry name" value="CARBOXYPEPT_SER_HIS"/>
    <property type="match status" value="5"/>
</dbReference>
<reference evidence="13" key="1">
    <citation type="submission" date="2023-08" db="EMBL/GenBank/DDBJ databases">
        <title>Reference Genome Resource for the Citrus Pathogen Phytophthora citrophthora.</title>
        <authorList>
            <person name="Moller H."/>
            <person name="Coetzee B."/>
            <person name="Rose L.J."/>
            <person name="Van Niekerk J.M."/>
        </authorList>
    </citation>
    <scope>NUCLEOTIDE SEQUENCE</scope>
    <source>
        <strain evidence="13">STE-U-9442</strain>
    </source>
</reference>
<feature type="domain" description="Fe2OG dioxygenase" evidence="12">
    <location>
        <begin position="2243"/>
        <end position="2337"/>
    </location>
</feature>
<keyword evidence="8 10" id="KW-0378">Hydrolase</keyword>
<evidence type="ECO:0000259" key="12">
    <source>
        <dbReference type="PROSITE" id="PS51471"/>
    </source>
</evidence>
<evidence type="ECO:0000256" key="11">
    <source>
        <dbReference type="SAM" id="Phobius"/>
    </source>
</evidence>
<evidence type="ECO:0000256" key="1">
    <source>
        <dbReference type="ARBA" id="ARBA00009431"/>
    </source>
</evidence>
<dbReference type="InterPro" id="IPR001563">
    <property type="entry name" value="Peptidase_S10"/>
</dbReference>
<dbReference type="InterPro" id="IPR018202">
    <property type="entry name" value="Ser_caboxypep_ser_AS"/>
</dbReference>
<dbReference type="Pfam" id="PF03671">
    <property type="entry name" value="Ufm1"/>
    <property type="match status" value="1"/>
</dbReference>
<evidence type="ECO:0000256" key="10">
    <source>
        <dbReference type="RuleBase" id="RU361156"/>
    </source>
</evidence>
<evidence type="ECO:0000256" key="6">
    <source>
        <dbReference type="ARBA" id="ARBA00022729"/>
    </source>
</evidence>
<evidence type="ECO:0000313" key="14">
    <source>
        <dbReference type="Proteomes" id="UP001259832"/>
    </source>
</evidence>
<dbReference type="GO" id="GO:0004185">
    <property type="term" value="F:serine-type carboxypeptidase activity"/>
    <property type="evidence" value="ECO:0007669"/>
    <property type="project" value="UniProtKB-UniRule"/>
</dbReference>
<name>A0AAD9G5Z1_9STRA</name>
<dbReference type="Gene3D" id="3.10.20.90">
    <property type="entry name" value="Phosphatidylinositol 3-kinase Catalytic Subunit, Chain A, domain 1"/>
    <property type="match status" value="1"/>
</dbReference>
<dbReference type="PROSITE" id="PS00131">
    <property type="entry name" value="CARBOXYPEPT_SER_SER"/>
    <property type="match status" value="6"/>
</dbReference>
<feature type="domain" description="Fe2OG dioxygenase" evidence="12">
    <location>
        <begin position="4396"/>
        <end position="4497"/>
    </location>
</feature>
<comment type="caution">
    <text evidence="13">The sequence shown here is derived from an EMBL/GenBank/DDBJ whole genome shotgun (WGS) entry which is preliminary data.</text>
</comment>
<gene>
    <name evidence="13" type="ORF">P3T76_012033</name>
</gene>
<dbReference type="SUPFAM" id="SSF53474">
    <property type="entry name" value="alpha/beta-Hydrolases"/>
    <property type="match status" value="7"/>
</dbReference>
<dbReference type="PROSITE" id="PS51471">
    <property type="entry name" value="FE2OG_OXY"/>
    <property type="match status" value="2"/>
</dbReference>
<protein>
    <recommendedName>
        <fullName evidence="10">Carboxypeptidase</fullName>
        <ecNumber evidence="10">3.4.16.-</ecNumber>
    </recommendedName>
</protein>
<organism evidence="13 14">
    <name type="scientific">Phytophthora citrophthora</name>
    <dbReference type="NCBI Taxonomy" id="4793"/>
    <lineage>
        <taxon>Eukaryota</taxon>
        <taxon>Sar</taxon>
        <taxon>Stramenopiles</taxon>
        <taxon>Oomycota</taxon>
        <taxon>Peronosporomycetes</taxon>
        <taxon>Peronosporales</taxon>
        <taxon>Peronosporaceae</taxon>
        <taxon>Phytophthora</taxon>
    </lineage>
</organism>
<dbReference type="Pfam" id="PF00450">
    <property type="entry name" value="Peptidase_S10"/>
    <property type="match status" value="7"/>
</dbReference>
<keyword evidence="14" id="KW-1185">Reference proteome</keyword>
<dbReference type="InterPro" id="IPR005123">
    <property type="entry name" value="Oxoglu/Fe-dep_dioxygenase_dom"/>
</dbReference>
<dbReference type="PRINTS" id="PR00724">
    <property type="entry name" value="CRBOXYPTASEC"/>
</dbReference>
<keyword evidence="5 10" id="KW-0645">Protease</keyword>
<dbReference type="Proteomes" id="UP001259832">
    <property type="component" value="Unassembled WGS sequence"/>
</dbReference>
<evidence type="ECO:0000313" key="13">
    <source>
        <dbReference type="EMBL" id="KAK1932449.1"/>
    </source>
</evidence>
<dbReference type="SUPFAM" id="SSF54236">
    <property type="entry name" value="Ubiquitin-like"/>
    <property type="match status" value="1"/>
</dbReference>
<evidence type="ECO:0000256" key="8">
    <source>
        <dbReference type="ARBA" id="ARBA00022801"/>
    </source>
</evidence>
<dbReference type="Gene3D" id="3.40.50.1820">
    <property type="entry name" value="alpha/beta hydrolase"/>
    <property type="match status" value="7"/>
</dbReference>
<dbReference type="CDD" id="cd01766">
    <property type="entry name" value="Ubl_UFM1"/>
    <property type="match status" value="1"/>
</dbReference>
<evidence type="ECO:0000256" key="5">
    <source>
        <dbReference type="ARBA" id="ARBA00022670"/>
    </source>
</evidence>
<keyword evidence="11" id="KW-0812">Transmembrane</keyword>
<evidence type="ECO:0000256" key="4">
    <source>
        <dbReference type="ARBA" id="ARBA00022645"/>
    </source>
</evidence>
<proteinExistence type="inferred from homology"/>
<evidence type="ECO:0000256" key="9">
    <source>
        <dbReference type="ARBA" id="ARBA00023180"/>
    </source>
</evidence>
<keyword evidence="3" id="KW-1017">Isopeptide bond</keyword>
<dbReference type="EC" id="3.4.16.-" evidence="10"/>
<comment type="similarity">
    <text evidence="2">Belongs to the UFM1 family.</text>
</comment>
<dbReference type="FunFam" id="1.10.287.410:FF:000002">
    <property type="entry name" value="Carboxypeptidase"/>
    <property type="match status" value="2"/>
</dbReference>
<keyword evidence="7" id="KW-0833">Ubl conjugation pathway</keyword>
<dbReference type="Pfam" id="PF13640">
    <property type="entry name" value="2OG-FeII_Oxy_3"/>
    <property type="match status" value="1"/>
</dbReference>
<dbReference type="InterPro" id="IPR033124">
    <property type="entry name" value="Ser_caboxypep_his_AS"/>
</dbReference>
<feature type="transmembrane region" description="Helical" evidence="11">
    <location>
        <begin position="629"/>
        <end position="647"/>
    </location>
</feature>
<dbReference type="Gene3D" id="2.60.120.620">
    <property type="entry name" value="q2cbj1_9rhob like domain"/>
    <property type="match status" value="2"/>
</dbReference>
<keyword evidence="6" id="KW-0732">Signal</keyword>
<dbReference type="Gene3D" id="1.10.287.410">
    <property type="match status" value="7"/>
</dbReference>
<keyword evidence="4 10" id="KW-0121">Carboxypeptidase</keyword>
<comment type="similarity">
    <text evidence="1 10">Belongs to the peptidase S10 family.</text>
</comment>
<dbReference type="EMBL" id="JASMQC010000029">
    <property type="protein sequence ID" value="KAK1932449.1"/>
    <property type="molecule type" value="Genomic_DNA"/>
</dbReference>
<sequence>MHTYWWGTLITSSLAVERNSILNRFVDAMATETTPLTLSPSVQRYAQQEARNRNVRRALIVVLSLVGACLLVVYVGEPLFLGKKDNAVPEGIPVATGTEDNEVFCGITTQDSGYIKLPNKVDDHYFYWYFESRSQPSTDPLVLWLTGGPGCSSMMALLTENGPCHVLPDLSTKINPYSWTNESNVVWLDQPTTVGFTYGDEEDADNSEDNVGENIYYFLQGFFEKHPELAGRDFYITGESYGGHYVPVAAHYVWQQNKVNTGTSKYINLKGIAIGNGITQASIQLPHYIDMAEKNAYDIPLVDATQLEEMKADAPICGAILDQCPQNITACFDGTEFCTEKLFAPLLSANRNPYDIRMPCTRMDDPTKCYDMSYVSKYLDAPNVRQSLGVDSKRVGAWQECNMKVNVDFYMTADMAKPFNTYVADLLNDDLRVLIYAGDADLMCNWYGNQAWTLALDWKGKDGFNTAPENAFITADGTNAGVARSFNNQFTFLKVFNSGHMVPQDQPAVALDMLNKAAKVTFKVTLTSDPKLPYRVVNVPEQAPFTAVLKYVAEEFHVPAATSAIITNDGIGINPSQSAGNVFLKHGSELRLIPRDRIAPLLNGQPVQRERFDSASSVRSYARVHKLPVPPFAMIGAICLLFGVSLWRGAIPNLQLNHLQAKPIQVITSNGVQHEHFCGYTKQDSGYIKLPNKVDDHYFFWYFEARRNAETAPLVLWLTGGPGGSSMLALLTENGPCHVRPDLSTESNPYSWTNEANVVWLDQPTNVGFSYGPDPKDADNNEDNVAENIYWFLQGFLKRHPELQGRQFFISGESYGGHYVPAAAHFISLQNRRKLNGVLGINLQGISIGNGCTNPVIQNPHFLDMATNTYNISFVDSSEMPKLEMEADICRHMMKACQTHTSLCWDAAGYCQDHLDTVFMAAKRNPYDIRQSCATSDSDILQCITKDSEFIAPYLNSPNLRKFLHVDESVGDWQMCNFAVNSAFAQSFDVMISTSDFVGDLLNDGVRVLIYAGDADLECNWSGNLAWLRDLEWEGSADFDAAETRELTVDDDIAGSVISTDALTFVRVFNAGHMVPQDQPAYHTGGPSLMARVNEKTRLLPAVQAIYGSTSNKLKIKRCLILLGILAAVVVAGWSVWWLFFKDDKFVRVVDECICGDTKNEAGYIKLPNKKDDHYFYWFFEAKYNASTAPLVIWLTGGPGGSSLLALFNENGPCRIQPDLTTKVHPYSWTYEANMIWLDQPTSVGFSYSSEDDHDYNEKDVGENLYWFLQGFIEKHPEFEGREFFLAGESYGGHYLPGAAHFIWKQNKNESSAVKRINLQGIAIGNGWTDAVVQYQHAPSILDNSYNITLLDEAAADQLRTDATKCMDLTRECQQSSSDSLCTDAYNFCINHIIIPLSANSTGRNPYDVRESCDWVDFGFCHGIPLIEEFIAQDAVHKYLNVDRDWVGGSDEVSDNFIVDYMQSFDNYVADLLNDGVRVLLYVGDADSMCNWSGNKAWIDALEWKGKDPFNEAEEKSLLTQDLLNSNAALTEAGTVRSFENLALVRIFNAGHMVPTHQPEASLDLINKSLDDNVRANVWNKKALVLKIVLGGSLLVLALWLIQDHGHSTSKIPTPESSYTCGVSNSSAGHIKLANKVDDHYFYWFYESRSSPETDPLVLWLTGGPGASSMFALLTENGPCTVEADLTTKFNPYSWNSNANVIWLDQPTGVGYSFGSPEDKDFNETNVGENIYWFLKGFLEQHPQYENREFYVTGESYGGHYVPAAAHYIWKLNKETTANGEAPLINLKGLAIGNGLTNPVIQYAYYQDMNHNQYNIKLLTDAEEQQMEIDSVECIRLTEECQAAPLNGTICKEAQDCWSEKLVNPFNRANRDNYDIRQECNHSDPNSACDEHPVIVEYMNSPAVRKYLNVDERAPAWREDSDEVEHTFTTDGDWSMPFHQFVADMLDDGLHVLIYAGDADLMCNWIGNRAWALDLEWKGKNGFNDAEERTFIAHDPLLPDAGSDIEAGVVRSFGNFAFVRVYDAGHMVPMNQPAVSLDLINNNTRWRAGIEELAEIIAKRFGCEKALIQYRHDFGSLILGACIVESDNRASLVYPLSVPPTMRHLERVLSLSTCDGLADAITKMVLEEESLALLLSQREIADSHAGEYSFGGLADTLPPVPGLYVDGLGTIPTPLNAHEAEKLIALCEKSPFGHNMDTKMDDNVRKSWQLESSLVQFQNPSWQTGIEALCKVIADRLGYQRVPIECPLYKLLVYGEGGHFVKHQDTEKEDGMIATLVVQPLVSMKENGELKFRHDFGKSDGKAAFFPHYAVHYADAEHALEEVTKGYRLALVYSICLPPTMRHLERPYDQSLSESLAGAISKMEGDDDSFGLLLTHEYTENSIRNLGCGALKGVDSARFHALDGANGMVSKEKELMFFVAQLHHNIYFWSGGDDCEKERDADAISWFTVAGDALGSVSDVNEKFNFLNPSKESLGQLWEQYEYYKVTKEGGFLGNEGSTRITTYTRCAIVAWQKVKHPEKAMKLMPPNAAAVALHSSSAVNGASVKQLLESAESRIKSDKELAEGKDKKGIKLSIEFFRLVCELLVKAGDVEVVVLFFKKYCPVLGGLDENEALVSSLSKIARTFSWSEIGEAMLTSMESNDKKEGQKGGLSSMEMVLSLLDGLDEGAARQALLKMAVEKAVAMEDSTLFALDSIGLLWKWVIRSEDKSLFDTIVKKVSNADTSLVRSSDESTPLRLDMRASDFQRQQRIAKLVAFGTLTLVIAVVFGCATIVNKPPSISRVSVVEAVTSSCGTAANEAGYIRLPNKQDDQYFYWFFQSRNAPKTDPLVLWLSGGPGVSSLMTLLTENGPCSIEKDLSTKTNPNSWNTRANVIWLDQPTNVGYSIGSPADVDHDENDVQENIFWFLQGFMDQHPEFEGRPLFLMGESYAGHYVPAAAHKIYRENKAAKTSRLNLKGIAIGNGLVNTVVQSEHGLDMVNNSYGVKLMDAETLEKAKIAEKECTSLVTACQTNSSVCIDAAEFCQSKVMDAYAAAGRNTMDIRMKCTEADPAFCYGDMMERITGYLNSDAVRTYLNISHIHPAPWQPVAADVEIAFAADLMKTFEQDVEELLSDSSIRLLIYHGDADLVCNWYGGLAWVKALQWPYQREFNAVKEHTFEVNARDAGSVWTYAKRLTFLRMLNAGHMAPMDQPEFKIMATETTPLRDGELRTPPPHQQHKKRIAGLAVFGSVLIAIAVLTTTTIGRDTHRQAIPQRPIKVAQQPGAAPLNATRQHPTPAPSSKNWFLCGTENNEAGYITMPFDVENRLFYWFFESRKSPATDPLVLWMTGGGSGCSSLVVLLTENGPCRINEDATTSVNPNSWTSEANVIWLDQPVNFGFSYGNNSSTDLNAKDVPANVYWFLQGFLDKHPEFEGRPLFLAGEGYPAHYVPAAAHYIWSENLAVRQENATMRINLQGITIGNGLVNPVVQMPRVLNMAIKNSYNISLLEPADVPTAKEAAPVCNQLLDVCQANSSACAGASRYCSSALLDAMDSSHRNKFDIRKECGSSDPTMCYNSSAVTKYLNSNTVRAYLNVSNEVPPVEQCSSLNHRIYSTDLMKNVDEHIAELLDGGNVRVLIYNGDADLVCNWQGSEAWTKQLKWKYHQAFNDAGERDFLVAGEIDTFVAGSVRSSKGYCEKYWMDGPTRLVSAFETFLTMVSKRLLSSLRITHFHRSPIESNAKRVESSIATAFSTAIFSRACRAAPSSRPSILRSDADYGVKNHFRISRMRRNSELTPLVAEDASFSRPLSVADSIRRTSTRSSLLVVVGVALVLVFTFVVHQDSSLSNVKNLKGVTNNFEGPQEDFFCGITNHETGYIKLPNKDDDHYFYWFVESRSEPQKDPLVLWLTGGPGCSSMMALLAENGPCHVQADMSTKTNPYSWNGQANVIWLDQPTGVGYSYGPKVDYDSGELNVAENIYWFLQEFLKKHPDLADREFFVTGESYGGHYVPAAARHILKANMLRYSSSNTVHINLAGIAVGNGLTDPAVQYQHSVDMAFNSYNVSLLDEKAIEDMRKAQPVCHELIQQCQKERLTCLDAMEFCFGALEGPYYQSGRNPYDIREPCAEENVMKCFHFEHIDEYLNAPSVLEKLGVDTHRSKPWRECDATVGAGFVFDEMVSSAEDVKILLDAGVRVLIYAGDADLMCNWVGNQAWVLALEWNGKEAFNSALNRVFVTSDAPAAGHVRSFENLAFIRVFNSGHMVPMDQPAVSFEMINKFFHNEEEELFDQDPDLEEDFGEPGDIPVPNGEAAVKISEILAAADAGEYTFGGCADNLPTLPGLYIDGVGFISPPLTQDQATRLIAKCQKSPFGHNMDTKMDESVRKSWQLSPDQVQMKNPSWQSGMEKLTETIGDRLGYKGVKLQCVLYKLLVYEEGGHFLKHQDTEKEDAMIATLVIQPPSTHEGGDLVVYRNGEISCRHDFGKNEGTAAYFNHYAVHYADAEHALENVTKGHRLALVYSICLPTEMQNLKRNPDSVVTDLANVIRSMDVEEFAMLLSHEYTEKSIVDMGCGALKGVDKVRFCALEEANALAPEDKMMWYFFAKLSQDVDSRLDEEGWSNWFCNQALHWYSTSGDDLGRFTTGYSDRTVLNFLNPGRETFLEFWKSYGTTGDVYTGNEGVLRITKYLRFAIVAWPEAKYVENILRFMPPASAAEPLAARRPIDIEIVRKLLETSSEKSNWGKKMTKGRLLERP</sequence>
<evidence type="ECO:0000256" key="3">
    <source>
        <dbReference type="ARBA" id="ARBA00022499"/>
    </source>
</evidence>
<feature type="transmembrane region" description="Helical" evidence="11">
    <location>
        <begin position="58"/>
        <end position="76"/>
    </location>
</feature>
<keyword evidence="9" id="KW-0325">Glycoprotein</keyword>
<feature type="transmembrane region" description="Helical" evidence="11">
    <location>
        <begin position="1584"/>
        <end position="1602"/>
    </location>
</feature>
<accession>A0AAD9G5Z1</accession>